<reference evidence="2" key="1">
    <citation type="journal article" date="2017" name="Nat. Ecol. Evol.">
        <title>Genome expansion and lineage-specific genetic innovations in the forest pathogenic fungi Armillaria.</title>
        <authorList>
            <person name="Sipos G."/>
            <person name="Prasanna A.N."/>
            <person name="Walter M.C."/>
            <person name="O'Connor E."/>
            <person name="Balint B."/>
            <person name="Krizsan K."/>
            <person name="Kiss B."/>
            <person name="Hess J."/>
            <person name="Varga T."/>
            <person name="Slot J."/>
            <person name="Riley R."/>
            <person name="Boka B."/>
            <person name="Rigling D."/>
            <person name="Barry K."/>
            <person name="Lee J."/>
            <person name="Mihaltcheva S."/>
            <person name="LaButti K."/>
            <person name="Lipzen A."/>
            <person name="Waldron R."/>
            <person name="Moloney N.M."/>
            <person name="Sperisen C."/>
            <person name="Kredics L."/>
            <person name="Vagvoelgyi C."/>
            <person name="Patrignani A."/>
            <person name="Fitzpatrick D."/>
            <person name="Nagy I."/>
            <person name="Doyle S."/>
            <person name="Anderson J.B."/>
            <person name="Grigoriev I.V."/>
            <person name="Gueldener U."/>
            <person name="Muensterkoetter M."/>
            <person name="Nagy L.G."/>
        </authorList>
    </citation>
    <scope>NUCLEOTIDE SEQUENCE [LARGE SCALE GENOMIC DNA]</scope>
    <source>
        <strain evidence="2">Ar21-2</strain>
    </source>
</reference>
<organism evidence="1 2">
    <name type="scientific">Armillaria gallica</name>
    <name type="common">Bulbous honey fungus</name>
    <name type="synonym">Armillaria bulbosa</name>
    <dbReference type="NCBI Taxonomy" id="47427"/>
    <lineage>
        <taxon>Eukaryota</taxon>
        <taxon>Fungi</taxon>
        <taxon>Dikarya</taxon>
        <taxon>Basidiomycota</taxon>
        <taxon>Agaricomycotina</taxon>
        <taxon>Agaricomycetes</taxon>
        <taxon>Agaricomycetidae</taxon>
        <taxon>Agaricales</taxon>
        <taxon>Marasmiineae</taxon>
        <taxon>Physalacriaceae</taxon>
        <taxon>Armillaria</taxon>
    </lineage>
</organism>
<protein>
    <submittedName>
        <fullName evidence="1">Uncharacterized protein</fullName>
    </submittedName>
</protein>
<dbReference type="OrthoDB" id="3251015at2759"/>
<dbReference type="InParanoid" id="A0A2H3C9A4"/>
<evidence type="ECO:0000313" key="1">
    <source>
        <dbReference type="EMBL" id="PBK79659.1"/>
    </source>
</evidence>
<accession>A0A2H3C9A4</accession>
<proteinExistence type="predicted"/>
<dbReference type="AlphaFoldDB" id="A0A2H3C9A4"/>
<keyword evidence="2" id="KW-1185">Reference proteome</keyword>
<name>A0A2H3C9A4_ARMGA</name>
<sequence length="173" mass="19499">MFGCVGNAVPIINLPISPDSASEDASLSDLYASSIDTRMFSPITNLSLCGNLFVYRSDAEGIFFRRLSFSRSKDDPALFDHLCSYSGLHSLFFAHREGPSPERHEKGAYSSPDFRPATTMLLPFYDQRIPPEHPYMRTSSAYSAYSALVELYARSDRLDSVHAIPTHRKHKYH</sequence>
<dbReference type="EMBL" id="KZ293765">
    <property type="protein sequence ID" value="PBK79659.1"/>
    <property type="molecule type" value="Genomic_DNA"/>
</dbReference>
<dbReference type="Proteomes" id="UP000217790">
    <property type="component" value="Unassembled WGS sequence"/>
</dbReference>
<gene>
    <name evidence="1" type="ORF">ARMGADRAFT_1092923</name>
</gene>
<evidence type="ECO:0000313" key="2">
    <source>
        <dbReference type="Proteomes" id="UP000217790"/>
    </source>
</evidence>